<dbReference type="Pfam" id="PF05121">
    <property type="entry name" value="GvpK"/>
    <property type="match status" value="1"/>
</dbReference>
<dbReference type="Proteomes" id="UP000503096">
    <property type="component" value="Chromosome"/>
</dbReference>
<dbReference type="KEGG" id="upl:DSM104440_03106"/>
<name>A0A6M4HE63_9PROT</name>
<reference evidence="4 5" key="1">
    <citation type="submission" date="2020-04" db="EMBL/GenBank/DDBJ databases">
        <title>Usitatibacter rugosus gen. nov., sp. nov. and Usitatibacter palustris sp. nov., novel members of Usitatibacteraceae fam. nov. within the order Nitrosomonadales isolated from soil.</title>
        <authorList>
            <person name="Huber K.J."/>
            <person name="Neumann-Schaal M."/>
            <person name="Geppert A."/>
            <person name="Luckner M."/>
            <person name="Wanner G."/>
            <person name="Overmann J."/>
        </authorList>
    </citation>
    <scope>NUCLEOTIDE SEQUENCE [LARGE SCALE GENOMIC DNA]</scope>
    <source>
        <strain evidence="4 5">Swamp67</strain>
    </source>
</reference>
<dbReference type="GO" id="GO:0031411">
    <property type="term" value="C:gas vesicle"/>
    <property type="evidence" value="ECO:0007669"/>
    <property type="project" value="UniProtKB-SubCell"/>
</dbReference>
<dbReference type="EMBL" id="CP053073">
    <property type="protein sequence ID" value="QJR16277.1"/>
    <property type="molecule type" value="Genomic_DNA"/>
</dbReference>
<dbReference type="AlphaFoldDB" id="A0A6M4HE63"/>
<evidence type="ECO:0008006" key="6">
    <source>
        <dbReference type="Google" id="ProtNLM"/>
    </source>
</evidence>
<organism evidence="4 5">
    <name type="scientific">Usitatibacter palustris</name>
    <dbReference type="NCBI Taxonomy" id="2732487"/>
    <lineage>
        <taxon>Bacteria</taxon>
        <taxon>Pseudomonadati</taxon>
        <taxon>Pseudomonadota</taxon>
        <taxon>Betaproteobacteria</taxon>
        <taxon>Nitrosomonadales</taxon>
        <taxon>Usitatibacteraceae</taxon>
        <taxon>Usitatibacter</taxon>
    </lineage>
</organism>
<dbReference type="RefSeq" id="WP_212758103.1">
    <property type="nucleotide sequence ID" value="NZ_CP053073.1"/>
</dbReference>
<dbReference type="GO" id="GO:0031412">
    <property type="term" value="P:gas vesicle organization"/>
    <property type="evidence" value="ECO:0007669"/>
    <property type="project" value="InterPro"/>
</dbReference>
<dbReference type="PANTHER" id="PTHR40137:SF2">
    <property type="entry name" value="PROTEIN GVPK 1"/>
    <property type="match status" value="1"/>
</dbReference>
<dbReference type="InParanoid" id="A0A6M4HE63"/>
<proteinExistence type="inferred from homology"/>
<evidence type="ECO:0000256" key="2">
    <source>
        <dbReference type="ARBA" id="ARBA00035108"/>
    </source>
</evidence>
<evidence type="ECO:0000256" key="3">
    <source>
        <dbReference type="ARBA" id="ARBA00035659"/>
    </source>
</evidence>
<gene>
    <name evidence="4" type="ORF">DSM104440_03106</name>
</gene>
<dbReference type="PANTHER" id="PTHR40137">
    <property type="entry name" value="PROTEIN GVPK 1"/>
    <property type="match status" value="1"/>
</dbReference>
<comment type="subcellular location">
    <subcellularLocation>
        <location evidence="2">Gas vesicle</location>
    </subcellularLocation>
</comment>
<evidence type="ECO:0000313" key="4">
    <source>
        <dbReference type="EMBL" id="QJR16277.1"/>
    </source>
</evidence>
<keyword evidence="1" id="KW-0304">Gas vesicle</keyword>
<keyword evidence="5" id="KW-1185">Reference proteome</keyword>
<protein>
    <recommendedName>
        <fullName evidence="6">Gas vesicle protein K</fullName>
    </recommendedName>
</protein>
<evidence type="ECO:0000256" key="1">
    <source>
        <dbReference type="ARBA" id="ARBA00022987"/>
    </source>
</evidence>
<sequence>MATQKNPKGSTRRPLVGIAGGLTAAELAPLCSELEGMAERAPRWNARPEDVQRSVVQLVLTLVEFVRSLLERQAITRMEAGSLTAAEIEDVGRALMILEQTVDDLAQRFDLKRRDLNLDLGPLGRLM</sequence>
<dbReference type="InterPro" id="IPR007805">
    <property type="entry name" value="GvpK"/>
</dbReference>
<evidence type="ECO:0000313" key="5">
    <source>
        <dbReference type="Proteomes" id="UP000503096"/>
    </source>
</evidence>
<comment type="similarity">
    <text evidence="3">Belongs to the gas vesicle GvpK family.</text>
</comment>
<accession>A0A6M4HE63</accession>